<reference evidence="1" key="1">
    <citation type="submission" date="2022-01" db="EMBL/GenBank/DDBJ databases">
        <title>Genome-Based Taxonomic Classification of the Phylum Actinobacteria.</title>
        <authorList>
            <person name="Gao Y."/>
        </authorList>
    </citation>
    <scope>NUCLEOTIDE SEQUENCE</scope>
    <source>
        <strain evidence="1">KLBMP 8922</strain>
    </source>
</reference>
<dbReference type="EMBL" id="JAKFHA010000011">
    <property type="protein sequence ID" value="MCF2529544.1"/>
    <property type="molecule type" value="Genomic_DNA"/>
</dbReference>
<keyword evidence="2" id="KW-1185">Reference proteome</keyword>
<dbReference type="SUPFAM" id="SSF53448">
    <property type="entry name" value="Nucleotide-diphospho-sugar transferases"/>
    <property type="match status" value="1"/>
</dbReference>
<dbReference type="Proteomes" id="UP001165378">
    <property type="component" value="Unassembled WGS sequence"/>
</dbReference>
<dbReference type="AlphaFoldDB" id="A0AA41U520"/>
<dbReference type="RefSeq" id="WP_235053871.1">
    <property type="nucleotide sequence ID" value="NZ_JAKFHA010000011.1"/>
</dbReference>
<comment type="caution">
    <text evidence="1">The sequence shown here is derived from an EMBL/GenBank/DDBJ whole genome shotgun (WGS) entry which is preliminary data.</text>
</comment>
<protein>
    <submittedName>
        <fullName evidence="1">Uncharacterized protein</fullName>
    </submittedName>
</protein>
<sequence length="312" mass="34001">MVRLAVVIPYFNPAGYGSHERKLSRTLAAYRSAGLAEDVYLAGAGGTHPLDAQVAFWDAECPFLWHKERLINLAVRQLPAEYTHVVWADSDVIVHREWAAAVADALRRARLVQGFRVVRHRDTRDELSMTRVSALVPGGRGAMGLVWGACRSLFEEGGGPGLFDRAIVGGGDSVLGWAVRQRYDTPSTPWLDSYRSNLGLKWSAELVAEYDAWVARAGAWLGDGGVAAADTTVEVLEHGPPELRQYGDRNYLLSGLRPAEHLVDEPGRVLRWSACGMAAVEPGVRAYFHSRREDDASVAEPVDAGVAVESAA</sequence>
<name>A0AA41U520_9ACTN</name>
<accession>A0AA41U520</accession>
<organism evidence="1 2">
    <name type="scientific">Yinghuangia soli</name>
    <dbReference type="NCBI Taxonomy" id="2908204"/>
    <lineage>
        <taxon>Bacteria</taxon>
        <taxon>Bacillati</taxon>
        <taxon>Actinomycetota</taxon>
        <taxon>Actinomycetes</taxon>
        <taxon>Kitasatosporales</taxon>
        <taxon>Streptomycetaceae</taxon>
        <taxon>Yinghuangia</taxon>
    </lineage>
</organism>
<evidence type="ECO:0000313" key="1">
    <source>
        <dbReference type="EMBL" id="MCF2529544.1"/>
    </source>
</evidence>
<gene>
    <name evidence="1" type="ORF">LZ495_20310</name>
</gene>
<proteinExistence type="predicted"/>
<dbReference type="InterPro" id="IPR029044">
    <property type="entry name" value="Nucleotide-diphossugar_trans"/>
</dbReference>
<evidence type="ECO:0000313" key="2">
    <source>
        <dbReference type="Proteomes" id="UP001165378"/>
    </source>
</evidence>